<keyword evidence="1" id="KW-0378">Hydrolase</keyword>
<dbReference type="Proteomes" id="UP000036958">
    <property type="component" value="Unassembled WGS sequence"/>
</dbReference>
<evidence type="ECO:0000313" key="4">
    <source>
        <dbReference type="EMBL" id="KOH44083.1"/>
    </source>
</evidence>
<gene>
    <name evidence="4" type="ORF">NC99_30760</name>
</gene>
<name>A0A0L8V6T6_9BACT</name>
<dbReference type="InterPro" id="IPR008979">
    <property type="entry name" value="Galactose-bd-like_sf"/>
</dbReference>
<proteinExistence type="predicted"/>
<dbReference type="EMBL" id="LGIA01000171">
    <property type="protein sequence ID" value="KOH44083.1"/>
    <property type="molecule type" value="Genomic_DNA"/>
</dbReference>
<dbReference type="STRING" id="1409788.NC99_30760"/>
<dbReference type="Gene3D" id="2.60.120.260">
    <property type="entry name" value="Galactose-binding domain-like"/>
    <property type="match status" value="2"/>
</dbReference>
<reference evidence="5" key="1">
    <citation type="submission" date="2015-07" db="EMBL/GenBank/DDBJ databases">
        <title>Genome sequencing of Sunxiuqinia dokdonensis strain SK.</title>
        <authorList>
            <person name="Ahn S."/>
            <person name="Kim B.-C."/>
        </authorList>
    </citation>
    <scope>NUCLEOTIDE SEQUENCE [LARGE SCALE GENOMIC DNA]</scope>
    <source>
        <strain evidence="5">SK</strain>
    </source>
</reference>
<keyword evidence="2" id="KW-0326">Glycosidase</keyword>
<dbReference type="Pfam" id="PF13364">
    <property type="entry name" value="BetaGal_ABD2"/>
    <property type="match status" value="1"/>
</dbReference>
<dbReference type="AlphaFoldDB" id="A0A0L8V6T6"/>
<dbReference type="PANTHER" id="PTHR42732:SF1">
    <property type="entry name" value="BETA-MANNOSIDASE"/>
    <property type="match status" value="1"/>
</dbReference>
<dbReference type="GO" id="GO:0004553">
    <property type="term" value="F:hydrolase activity, hydrolyzing O-glycosyl compounds"/>
    <property type="evidence" value="ECO:0007669"/>
    <property type="project" value="UniProtKB-ARBA"/>
</dbReference>
<evidence type="ECO:0000256" key="2">
    <source>
        <dbReference type="ARBA" id="ARBA00023295"/>
    </source>
</evidence>
<protein>
    <recommendedName>
        <fullName evidence="3">Beta-galactosidase jelly roll domain-containing protein</fullName>
    </recommendedName>
</protein>
<keyword evidence="5" id="KW-1185">Reference proteome</keyword>
<dbReference type="PANTHER" id="PTHR42732">
    <property type="entry name" value="BETA-GALACTOSIDASE"/>
    <property type="match status" value="1"/>
</dbReference>
<organism evidence="4 5">
    <name type="scientific">Sunxiuqinia dokdonensis</name>
    <dbReference type="NCBI Taxonomy" id="1409788"/>
    <lineage>
        <taxon>Bacteria</taxon>
        <taxon>Pseudomonadati</taxon>
        <taxon>Bacteroidota</taxon>
        <taxon>Bacteroidia</taxon>
        <taxon>Marinilabiliales</taxon>
        <taxon>Prolixibacteraceae</taxon>
        <taxon>Sunxiuqinia</taxon>
    </lineage>
</organism>
<comment type="caution">
    <text evidence="4">The sequence shown here is derived from an EMBL/GenBank/DDBJ whole genome shotgun (WGS) entry which is preliminary data.</text>
</comment>
<evidence type="ECO:0000313" key="5">
    <source>
        <dbReference type="Proteomes" id="UP000036958"/>
    </source>
</evidence>
<evidence type="ECO:0000256" key="1">
    <source>
        <dbReference type="ARBA" id="ARBA00022801"/>
    </source>
</evidence>
<sequence length="321" mass="36879">MGSLMVLLFMAHAVLAAEPDEKDLRGLWKFRIGDRSEWASPQYDDTDWDHIRVPARWENEGFRGYDGYAWYRTRFSLGAELENKKLTLELGYIDDVDEVFINGTKIGQTGSFSPHYTTAYNALRKYEVPPSLIRFGEENILAVRVYDSQLEGGIISGNVRIFSTGVLPPFFQDLTGTWMFNKGKAFQEQDHKPIQVPGAWENQGYNNFDGYAVYTRKIRVSEAIASQRLVLLAGRIDDADQLFINGKFIGETGDYHRRGYGESHRQLRNYFIPPHVFKAGEDNILEIRVYDWGGFGGIQEGPVGLMTQDQFRAYWKSKRRN</sequence>
<accession>A0A0L8V6T6</accession>
<dbReference type="SUPFAM" id="SSF49785">
    <property type="entry name" value="Galactose-binding domain-like"/>
    <property type="match status" value="2"/>
</dbReference>
<dbReference type="InterPro" id="IPR025300">
    <property type="entry name" value="BetaGal_jelly_roll_dom"/>
</dbReference>
<evidence type="ECO:0000259" key="3">
    <source>
        <dbReference type="Pfam" id="PF13364"/>
    </source>
</evidence>
<feature type="domain" description="Beta-galactosidase jelly roll" evidence="3">
    <location>
        <begin position="34"/>
        <end position="146"/>
    </location>
</feature>
<dbReference type="InterPro" id="IPR051913">
    <property type="entry name" value="GH2_Domain-Containing"/>
</dbReference>